<evidence type="ECO:0008006" key="5">
    <source>
        <dbReference type="Google" id="ProtNLM"/>
    </source>
</evidence>
<keyword evidence="4" id="KW-1185">Reference proteome</keyword>
<protein>
    <recommendedName>
        <fullName evidence="5">DUF3084 domain-containing protein</fullName>
    </recommendedName>
</protein>
<dbReference type="Proteomes" id="UP000003195">
    <property type="component" value="Unassembled WGS sequence"/>
</dbReference>
<reference evidence="3 4" key="1">
    <citation type="submission" date="2010-08" db="EMBL/GenBank/DDBJ databases">
        <authorList>
            <person name="Weinstock G."/>
            <person name="Sodergren E."/>
            <person name="Clifton S."/>
            <person name="Fulton L."/>
            <person name="Fulton B."/>
            <person name="Courtney L."/>
            <person name="Fronick C."/>
            <person name="Harrison M."/>
            <person name="Strong C."/>
            <person name="Farmer C."/>
            <person name="Delahaunty K."/>
            <person name="Markovic C."/>
            <person name="Hall O."/>
            <person name="Minx P."/>
            <person name="Tomlinson C."/>
            <person name="Mitreva M."/>
            <person name="Hou S."/>
            <person name="Chen J."/>
            <person name="Wollam A."/>
            <person name="Pepin K.H."/>
            <person name="Johnson M."/>
            <person name="Bhonagiri V."/>
            <person name="Zhang X."/>
            <person name="Suruliraj S."/>
            <person name="Warren W."/>
            <person name="Chinwalla A."/>
            <person name="Mardis E.R."/>
            <person name="Wilson R.K."/>
        </authorList>
    </citation>
    <scope>NUCLEOTIDE SEQUENCE [LARGE SCALE GENOMIC DNA]</scope>
    <source>
        <strain evidence="3 4">F0359</strain>
    </source>
</reference>
<feature type="transmembrane region" description="Helical" evidence="2">
    <location>
        <begin position="6"/>
        <end position="22"/>
    </location>
</feature>
<proteinExistence type="predicted"/>
<dbReference type="OrthoDB" id="9812848at2"/>
<feature type="transmembrane region" description="Helical" evidence="2">
    <location>
        <begin position="43"/>
        <end position="67"/>
    </location>
</feature>
<dbReference type="AlphaFoldDB" id="E2Z9U8"/>
<dbReference type="eggNOG" id="COG4372">
    <property type="taxonomic scope" value="Bacteria"/>
</dbReference>
<dbReference type="STRING" id="706434.HMPREF9429_00204"/>
<feature type="coiled-coil region" evidence="1">
    <location>
        <begin position="78"/>
        <end position="133"/>
    </location>
</feature>
<dbReference type="InterPro" id="IPR021435">
    <property type="entry name" value="DUF3084"/>
</dbReference>
<dbReference type="HOGENOM" id="CLU_033222_1_0_9"/>
<dbReference type="RefSeq" id="WP_006940949.1">
    <property type="nucleotide sequence ID" value="NZ_GL538181.1"/>
</dbReference>
<dbReference type="EMBL" id="AECS01000007">
    <property type="protein sequence ID" value="EFQ04923.1"/>
    <property type="molecule type" value="Genomic_DNA"/>
</dbReference>
<keyword evidence="2" id="KW-1133">Transmembrane helix</keyword>
<keyword evidence="2" id="KW-0472">Membrane</keyword>
<evidence type="ECO:0000313" key="4">
    <source>
        <dbReference type="Proteomes" id="UP000003195"/>
    </source>
</evidence>
<dbReference type="Pfam" id="PF11283">
    <property type="entry name" value="DUF3084"/>
    <property type="match status" value="1"/>
</dbReference>
<evidence type="ECO:0000256" key="2">
    <source>
        <dbReference type="SAM" id="Phobius"/>
    </source>
</evidence>
<comment type="caution">
    <text evidence="3">The sequence shown here is derived from an EMBL/GenBank/DDBJ whole genome shotgun (WGS) entry which is preliminary data.</text>
</comment>
<sequence length="413" mass="45659">MESGWFMLIVLAVMGGLIAYLGDKIGSKVGKRKIKLMGLRPKYTSILVTIMTGISIAVVTLGVMSVLSENARVALFGMNKLRQQQHVLEEQRDRLLAEADKLAREMQEKNDLLADNEVKLASQEEQLDGANDRLRLTLLDLEQVQAARDDASAQLGIVQTAFNQVHADLATAQGEIEELEHTKAGLTKTVAALDERNRLLNESMLTVREGTVLFRVGEVLSSSVLTAGQSQDETRSQLSGIMVNINNMIRQRLNITDEKAVLLYISPDEFERTVQELSNSPKASKLIRVTAAGNIITGEPALVHVNVYDNNLVYNRGREVYTEYFTSEEIESGTELQLLHFLHNVNRSAQADGILPDPLSGNVGALTAVEMFDTISRMKAYGNTGLTLRAVTTQNIFTAGPLRIEIRVEPNRR</sequence>
<feature type="coiled-coil region" evidence="1">
    <location>
        <begin position="162"/>
        <end position="196"/>
    </location>
</feature>
<keyword evidence="1" id="KW-0175">Coiled coil</keyword>
<evidence type="ECO:0000313" key="3">
    <source>
        <dbReference type="EMBL" id="EFQ04923.1"/>
    </source>
</evidence>
<evidence type="ECO:0000256" key="1">
    <source>
        <dbReference type="SAM" id="Coils"/>
    </source>
</evidence>
<keyword evidence="2" id="KW-0812">Transmembrane</keyword>
<accession>E2Z9U8</accession>
<name>E2Z9U8_9FIRM</name>
<organism evidence="3 4">
    <name type="scientific">Megasphaera micronuciformis F0359</name>
    <dbReference type="NCBI Taxonomy" id="706434"/>
    <lineage>
        <taxon>Bacteria</taxon>
        <taxon>Bacillati</taxon>
        <taxon>Bacillota</taxon>
        <taxon>Negativicutes</taxon>
        <taxon>Veillonellales</taxon>
        <taxon>Veillonellaceae</taxon>
        <taxon>Megasphaera</taxon>
    </lineage>
</organism>
<gene>
    <name evidence="3" type="ORF">HMPREF9429_00204</name>
</gene>